<dbReference type="Pfam" id="PF01302">
    <property type="entry name" value="CAP_GLY"/>
    <property type="match status" value="1"/>
</dbReference>
<dbReference type="InterPro" id="IPR001611">
    <property type="entry name" value="Leu-rich_rpt"/>
</dbReference>
<dbReference type="PANTHER" id="PTHR45617:SF169">
    <property type="entry name" value="LRRCT DOMAIN-CONTAINING PROTEIN"/>
    <property type="match status" value="1"/>
</dbReference>
<evidence type="ECO:0000313" key="6">
    <source>
        <dbReference type="Proteomes" id="UP000237441"/>
    </source>
</evidence>
<dbReference type="InterPro" id="IPR036859">
    <property type="entry name" value="CAP-Gly_dom_sf"/>
</dbReference>
<proteinExistence type="predicted"/>
<dbReference type="OrthoDB" id="5273213at2759"/>
<dbReference type="SUPFAM" id="SSF52058">
    <property type="entry name" value="L domain-like"/>
    <property type="match status" value="1"/>
</dbReference>
<sequence>MADSHYVGERISYDDALCTVRYIGEVAGASGSWLGVEWDDGTRGKHDGSHKGIRYFRCISESPTAASFVRPARPADTPVSFVTALKTKYVERESDNSGVRDSQIRISGKVAEEVGFDKVRRQMARLDELKMAILDGVHMAFARQEDEPAVAQISPKLSHIDISRNLFENLGPVVDICKDLPALTKLAINGNRFQNVLEDAALENAATAFSQITELGIGDNMLSWEEICRVAVACPSLANLAAGANLLSRLPAVDYSSLSMTLTTLNLEYNNFTSIADLASLTSLTSLRNIYLKGNNIRSLASDKAPCPIFPTSLQYIDVSYNQIDGWDFIDNLTTHFPGLTALRISHNPVYDVGASPAAPTATADEAHMFTIARIGPLRTLNFSRITTNDRSNAELFYLSRIAKQLAAVPEAAASTILAAHPRYAALCAVYGAPDVVRTHRVNPAFLEARLVTLALRCAGRADKTVRIPQAFDMYAVKARVAKLYGVSPLRLRLVWETGEWDPVAKKHSDEGDTSDEDDEDDDDEVAVPVARDATRDTYDEKLADGQSGRWVKREVELRDGPRQLGYWVDGLDVKVRVEPLQ</sequence>
<evidence type="ECO:0000313" key="5">
    <source>
        <dbReference type="EMBL" id="PQK12266.1"/>
    </source>
</evidence>
<comment type="caution">
    <text evidence="5">The sequence shown here is derived from an EMBL/GenBank/DDBJ whole genome shotgun (WGS) entry which is preliminary data.</text>
</comment>
<dbReference type="AlphaFoldDB" id="A0A2S7Y7W6"/>
<evidence type="ECO:0000256" key="2">
    <source>
        <dbReference type="ARBA" id="ARBA00022737"/>
    </source>
</evidence>
<evidence type="ECO:0000259" key="4">
    <source>
        <dbReference type="PROSITE" id="PS50245"/>
    </source>
</evidence>
<dbReference type="PROSITE" id="PS50245">
    <property type="entry name" value="CAP_GLY_2"/>
    <property type="match status" value="1"/>
</dbReference>
<dbReference type="EMBL" id="JRHA01000003">
    <property type="protein sequence ID" value="PQK12266.1"/>
    <property type="molecule type" value="Genomic_DNA"/>
</dbReference>
<keyword evidence="2" id="KW-0677">Repeat</keyword>
<dbReference type="Gene3D" id="2.30.30.190">
    <property type="entry name" value="CAP Gly-rich-like domain"/>
    <property type="match status" value="1"/>
</dbReference>
<dbReference type="Gene3D" id="3.80.10.10">
    <property type="entry name" value="Ribonuclease Inhibitor"/>
    <property type="match status" value="2"/>
</dbReference>
<evidence type="ECO:0000256" key="1">
    <source>
        <dbReference type="ARBA" id="ARBA00022614"/>
    </source>
</evidence>
<dbReference type="PROSITE" id="PS51450">
    <property type="entry name" value="LRR"/>
    <property type="match status" value="1"/>
</dbReference>
<dbReference type="Pfam" id="PF13516">
    <property type="entry name" value="LRR_6"/>
    <property type="match status" value="1"/>
</dbReference>
<dbReference type="PANTHER" id="PTHR45617">
    <property type="entry name" value="LEUCINE RICH REPEAT FAMILY PROTEIN"/>
    <property type="match status" value="1"/>
</dbReference>
<dbReference type="PROSITE" id="PS00845">
    <property type="entry name" value="CAP_GLY_1"/>
    <property type="match status" value="1"/>
</dbReference>
<feature type="region of interest" description="Disordered" evidence="3">
    <location>
        <begin position="505"/>
        <end position="542"/>
    </location>
</feature>
<accession>A0A2S7Y7W6</accession>
<gene>
    <name evidence="5" type="ORF">BB8028_0003g08830</name>
</gene>
<reference evidence="5 6" key="1">
    <citation type="submission" date="2016-07" db="EMBL/GenBank/DDBJ databases">
        <title>Comparative genomics of the entomopathogenic fungus Beauveria bassiana.</title>
        <authorList>
            <person name="Valero Jimenez C.A."/>
            <person name="Zwaan B.J."/>
            <person name="Van Kan J.A."/>
            <person name="Takken W."/>
            <person name="Debets A.J."/>
            <person name="Schoustra S.E."/>
            <person name="Koenraadt C.J."/>
        </authorList>
    </citation>
    <scope>NUCLEOTIDE SEQUENCE [LARGE SCALE GENOMIC DNA]</scope>
    <source>
        <strain evidence="5 6">ARSEF 8028</strain>
    </source>
</reference>
<dbReference type="Proteomes" id="UP000237441">
    <property type="component" value="Unassembled WGS sequence"/>
</dbReference>
<evidence type="ECO:0000256" key="3">
    <source>
        <dbReference type="SAM" id="MobiDB-lite"/>
    </source>
</evidence>
<name>A0A2S7Y7W6_BEABA</name>
<keyword evidence="1" id="KW-0433">Leucine-rich repeat</keyword>
<protein>
    <recommendedName>
        <fullName evidence="4">CAP-Gly domain-containing protein</fullName>
    </recommendedName>
</protein>
<dbReference type="InterPro" id="IPR000938">
    <property type="entry name" value="CAP-Gly_domain"/>
</dbReference>
<dbReference type="SMART" id="SM01052">
    <property type="entry name" value="CAP_GLY"/>
    <property type="match status" value="1"/>
</dbReference>
<organism evidence="5 6">
    <name type="scientific">Beauveria bassiana</name>
    <name type="common">White muscardine disease fungus</name>
    <name type="synonym">Tritirachium shiotae</name>
    <dbReference type="NCBI Taxonomy" id="176275"/>
    <lineage>
        <taxon>Eukaryota</taxon>
        <taxon>Fungi</taxon>
        <taxon>Dikarya</taxon>
        <taxon>Ascomycota</taxon>
        <taxon>Pezizomycotina</taxon>
        <taxon>Sordariomycetes</taxon>
        <taxon>Hypocreomycetidae</taxon>
        <taxon>Hypocreales</taxon>
        <taxon>Cordycipitaceae</taxon>
        <taxon>Beauveria</taxon>
    </lineage>
</organism>
<feature type="compositionally biased region" description="Basic and acidic residues" evidence="3">
    <location>
        <begin position="533"/>
        <end position="542"/>
    </location>
</feature>
<feature type="compositionally biased region" description="Acidic residues" evidence="3">
    <location>
        <begin position="512"/>
        <end position="526"/>
    </location>
</feature>
<dbReference type="SUPFAM" id="SSF74924">
    <property type="entry name" value="Cap-Gly domain"/>
    <property type="match status" value="1"/>
</dbReference>
<dbReference type="InterPro" id="IPR032675">
    <property type="entry name" value="LRR_dom_sf"/>
</dbReference>
<feature type="domain" description="CAP-Gly" evidence="4">
    <location>
        <begin position="24"/>
        <end position="70"/>
    </location>
</feature>